<dbReference type="EMBL" id="NCVQ01000006">
    <property type="protein sequence ID" value="PWZ21931.1"/>
    <property type="molecule type" value="Genomic_DNA"/>
</dbReference>
<name>A0A3L6EPD8_MAIZE</name>
<comment type="caution">
    <text evidence="1">The sequence shown here is derived from an EMBL/GenBank/DDBJ whole genome shotgun (WGS) entry which is preliminary data.</text>
</comment>
<proteinExistence type="predicted"/>
<sequence length="64" mass="7574">MIRSPQAYSRKKKLPRTLKPSWKHQLRAQHPLYLLLKSVPGLLNLFRVIQFHLFICLSTLGFFP</sequence>
<accession>A0A3L6EPD8</accession>
<evidence type="ECO:0000313" key="1">
    <source>
        <dbReference type="EMBL" id="PWZ21931.1"/>
    </source>
</evidence>
<reference evidence="1" key="1">
    <citation type="journal article" date="2018" name="Nat. Genet.">
        <title>Extensive intraspecific gene order and gene structural variations between Mo17 and other maize genomes.</title>
        <authorList>
            <person name="Sun S."/>
            <person name="Zhou Y."/>
            <person name="Chen J."/>
            <person name="Shi J."/>
            <person name="Zhao H."/>
            <person name="Zhao H."/>
            <person name="Song W."/>
            <person name="Zhang M."/>
            <person name="Cui Y."/>
            <person name="Dong X."/>
            <person name="Liu H."/>
            <person name="Ma X."/>
            <person name="Jiao Y."/>
            <person name="Wang B."/>
            <person name="Wei X."/>
            <person name="Stein J.C."/>
            <person name="Glaubitz J.C."/>
            <person name="Lu F."/>
            <person name="Yu G."/>
            <person name="Liang C."/>
            <person name="Fengler K."/>
            <person name="Li B."/>
            <person name="Rafalski A."/>
            <person name="Schnable P.S."/>
            <person name="Ware D.H."/>
            <person name="Buckler E.S."/>
            <person name="Lai J."/>
        </authorList>
    </citation>
    <scope>NUCLEOTIDE SEQUENCE [LARGE SCALE GENOMIC DNA]</scope>
    <source>
        <tissue evidence="1">Seedling</tissue>
    </source>
</reference>
<gene>
    <name evidence="1" type="ORF">Zm00014a_014240</name>
</gene>
<protein>
    <submittedName>
        <fullName evidence="1">Uncharacterized protein</fullName>
    </submittedName>
</protein>
<dbReference type="Proteomes" id="UP000251960">
    <property type="component" value="Chromosome 5"/>
</dbReference>
<dbReference type="AlphaFoldDB" id="A0A3L6EPD8"/>
<organism evidence="1">
    <name type="scientific">Zea mays</name>
    <name type="common">Maize</name>
    <dbReference type="NCBI Taxonomy" id="4577"/>
    <lineage>
        <taxon>Eukaryota</taxon>
        <taxon>Viridiplantae</taxon>
        <taxon>Streptophyta</taxon>
        <taxon>Embryophyta</taxon>
        <taxon>Tracheophyta</taxon>
        <taxon>Spermatophyta</taxon>
        <taxon>Magnoliopsida</taxon>
        <taxon>Liliopsida</taxon>
        <taxon>Poales</taxon>
        <taxon>Poaceae</taxon>
        <taxon>PACMAD clade</taxon>
        <taxon>Panicoideae</taxon>
        <taxon>Andropogonodae</taxon>
        <taxon>Andropogoneae</taxon>
        <taxon>Tripsacinae</taxon>
        <taxon>Zea</taxon>
    </lineage>
</organism>